<gene>
    <name evidence="1" type="ORF">GCM10010468_45000</name>
</gene>
<keyword evidence="2" id="KW-1185">Reference proteome</keyword>
<evidence type="ECO:0000313" key="2">
    <source>
        <dbReference type="Proteomes" id="UP001501237"/>
    </source>
</evidence>
<organism evidence="1 2">
    <name type="scientific">Actinocorallia longicatena</name>
    <dbReference type="NCBI Taxonomy" id="111803"/>
    <lineage>
        <taxon>Bacteria</taxon>
        <taxon>Bacillati</taxon>
        <taxon>Actinomycetota</taxon>
        <taxon>Actinomycetes</taxon>
        <taxon>Streptosporangiales</taxon>
        <taxon>Thermomonosporaceae</taxon>
        <taxon>Actinocorallia</taxon>
    </lineage>
</organism>
<name>A0ABP6QDU7_9ACTN</name>
<dbReference type="EMBL" id="BAAAUV010000011">
    <property type="protein sequence ID" value="GAA3220433.1"/>
    <property type="molecule type" value="Genomic_DNA"/>
</dbReference>
<proteinExistence type="predicted"/>
<sequence length="72" mass="7439">MGGAWPTIVLISRGSAIPTVVRASSPERLTTVNGSISWVSMAKAVTGSCSLALFVSSSMARWPPPQPTAVPL</sequence>
<comment type="caution">
    <text evidence="1">The sequence shown here is derived from an EMBL/GenBank/DDBJ whole genome shotgun (WGS) entry which is preliminary data.</text>
</comment>
<reference evidence="2" key="1">
    <citation type="journal article" date="2019" name="Int. J. Syst. Evol. Microbiol.">
        <title>The Global Catalogue of Microorganisms (GCM) 10K type strain sequencing project: providing services to taxonomists for standard genome sequencing and annotation.</title>
        <authorList>
            <consortium name="The Broad Institute Genomics Platform"/>
            <consortium name="The Broad Institute Genome Sequencing Center for Infectious Disease"/>
            <person name="Wu L."/>
            <person name="Ma J."/>
        </authorList>
    </citation>
    <scope>NUCLEOTIDE SEQUENCE [LARGE SCALE GENOMIC DNA]</scope>
    <source>
        <strain evidence="2">JCM 9377</strain>
    </source>
</reference>
<evidence type="ECO:0000313" key="1">
    <source>
        <dbReference type="EMBL" id="GAA3220433.1"/>
    </source>
</evidence>
<accession>A0ABP6QDU7</accession>
<protein>
    <submittedName>
        <fullName evidence="1">Uncharacterized protein</fullName>
    </submittedName>
</protein>
<dbReference type="Proteomes" id="UP001501237">
    <property type="component" value="Unassembled WGS sequence"/>
</dbReference>